<organism evidence="1 2">
    <name type="scientific">Marininema halotolerans</name>
    <dbReference type="NCBI Taxonomy" id="1155944"/>
    <lineage>
        <taxon>Bacteria</taxon>
        <taxon>Bacillati</taxon>
        <taxon>Bacillota</taxon>
        <taxon>Bacilli</taxon>
        <taxon>Bacillales</taxon>
        <taxon>Thermoactinomycetaceae</taxon>
        <taxon>Marininema</taxon>
    </lineage>
</organism>
<evidence type="ECO:0000313" key="1">
    <source>
        <dbReference type="EMBL" id="SFS86678.1"/>
    </source>
</evidence>
<evidence type="ECO:0000313" key="2">
    <source>
        <dbReference type="Proteomes" id="UP000198660"/>
    </source>
</evidence>
<dbReference type="Proteomes" id="UP000198660">
    <property type="component" value="Unassembled WGS sequence"/>
</dbReference>
<dbReference type="InterPro" id="IPR020115">
    <property type="entry name" value="Fin"/>
</dbReference>
<dbReference type="AlphaFoldDB" id="A0A1I6TC31"/>
<accession>A0A1I6TC31</accession>
<name>A0A1I6TC31_9BACL</name>
<proteinExistence type="predicted"/>
<dbReference type="EMBL" id="FPAA01000009">
    <property type="protein sequence ID" value="SFS86678.1"/>
    <property type="molecule type" value="Genomic_DNA"/>
</dbReference>
<evidence type="ECO:0008006" key="3">
    <source>
        <dbReference type="Google" id="ProtNLM"/>
    </source>
</evidence>
<dbReference type="GO" id="GO:0010468">
    <property type="term" value="P:regulation of gene expression"/>
    <property type="evidence" value="ECO:0007669"/>
    <property type="project" value="InterPro"/>
</dbReference>
<sequence length="76" mass="8649">MAVIYTCRCCNVQIGRINNDQVTEMQLGFHWLTPDERQDIISYDAKGDASVRVICETCQEMLENNPELSLLSSPLQ</sequence>
<dbReference type="OrthoDB" id="2084556at2"/>
<keyword evidence="2" id="KW-1185">Reference proteome</keyword>
<reference evidence="2" key="1">
    <citation type="submission" date="2016-10" db="EMBL/GenBank/DDBJ databases">
        <authorList>
            <person name="Varghese N."/>
            <person name="Submissions S."/>
        </authorList>
    </citation>
    <scope>NUCLEOTIDE SEQUENCE [LARGE SCALE GENOMIC DNA]</scope>
    <source>
        <strain evidence="2">DSM 45789</strain>
    </source>
</reference>
<protein>
    <recommendedName>
        <fullName evidence="3">Anti-sigma-F factor Fin</fullName>
    </recommendedName>
</protein>
<dbReference type="RefSeq" id="WP_091838026.1">
    <property type="nucleotide sequence ID" value="NZ_FPAA01000009.1"/>
</dbReference>
<dbReference type="Pfam" id="PF10955">
    <property type="entry name" value="Fin"/>
    <property type="match status" value="1"/>
</dbReference>
<gene>
    <name evidence="1" type="ORF">SAMN05444972_109153</name>
</gene>